<dbReference type="Proteomes" id="UP000280296">
    <property type="component" value="Unassembled WGS sequence"/>
</dbReference>
<dbReference type="OrthoDB" id="291347at2"/>
<sequence>MDNGHEHEHHDHEEIDPSELLQELGAESRTQIFLSMRQQNLELLDLASRVAGYSGEHAPLKGDESEKAMRTIWKLYSEFYSWIDPEEIEEDDEDEDE</sequence>
<evidence type="ECO:0000313" key="3">
    <source>
        <dbReference type="Proteomes" id="UP000280296"/>
    </source>
</evidence>
<proteinExistence type="predicted"/>
<dbReference type="EMBL" id="RYZH01000001">
    <property type="protein sequence ID" value="RUL89683.1"/>
    <property type="molecule type" value="Genomic_DNA"/>
</dbReference>
<name>A0A432MQB0_9BACT</name>
<feature type="region of interest" description="Disordered" evidence="1">
    <location>
        <begin position="1"/>
        <end position="23"/>
    </location>
</feature>
<evidence type="ECO:0000313" key="2">
    <source>
        <dbReference type="EMBL" id="RUL89683.1"/>
    </source>
</evidence>
<reference evidence="2 3" key="2">
    <citation type="submission" date="2019-01" db="EMBL/GenBank/DDBJ databases">
        <title>Tautonia sociabilis, a novel thermotolerant planctomycete of Isosphaeraceae family, isolated from a 4000 m deep subterranean habitat.</title>
        <authorList>
            <person name="Kovaleva O.L."/>
            <person name="Elcheninov A.G."/>
            <person name="Van Heerden E."/>
            <person name="Toshchakov S.V."/>
            <person name="Novikov A."/>
            <person name="Bonch-Osmolovskaya E.A."/>
            <person name="Kublanov I.V."/>
        </authorList>
    </citation>
    <scope>NUCLEOTIDE SEQUENCE [LARGE SCALE GENOMIC DNA]</scope>
    <source>
        <strain evidence="2 3">GM2012</strain>
    </source>
</reference>
<accession>A0A432MQB0</accession>
<keyword evidence="3" id="KW-1185">Reference proteome</keyword>
<dbReference type="RefSeq" id="WP_126723358.1">
    <property type="nucleotide sequence ID" value="NZ_RYZH01000001.1"/>
</dbReference>
<dbReference type="AlphaFoldDB" id="A0A432MQB0"/>
<comment type="caution">
    <text evidence="2">The sequence shown here is derived from an EMBL/GenBank/DDBJ whole genome shotgun (WGS) entry which is preliminary data.</text>
</comment>
<organism evidence="2 3">
    <name type="scientific">Tautonia sociabilis</name>
    <dbReference type="NCBI Taxonomy" id="2080755"/>
    <lineage>
        <taxon>Bacteria</taxon>
        <taxon>Pseudomonadati</taxon>
        <taxon>Planctomycetota</taxon>
        <taxon>Planctomycetia</taxon>
        <taxon>Isosphaerales</taxon>
        <taxon>Isosphaeraceae</taxon>
        <taxon>Tautonia</taxon>
    </lineage>
</organism>
<evidence type="ECO:0000256" key="1">
    <source>
        <dbReference type="SAM" id="MobiDB-lite"/>
    </source>
</evidence>
<gene>
    <name evidence="2" type="ORF">TsocGM_00490</name>
</gene>
<protein>
    <submittedName>
        <fullName evidence="2">Uncharacterized protein</fullName>
    </submittedName>
</protein>
<feature type="compositionally biased region" description="Basic and acidic residues" evidence="1">
    <location>
        <begin position="1"/>
        <end position="15"/>
    </location>
</feature>
<reference evidence="2 3" key="1">
    <citation type="submission" date="2018-12" db="EMBL/GenBank/DDBJ databases">
        <authorList>
            <person name="Toschakov S.V."/>
        </authorList>
    </citation>
    <scope>NUCLEOTIDE SEQUENCE [LARGE SCALE GENOMIC DNA]</scope>
    <source>
        <strain evidence="2 3">GM2012</strain>
    </source>
</reference>